<protein>
    <recommendedName>
        <fullName evidence="5">Endopeptidase S2P</fullName>
    </recommendedName>
</protein>
<proteinExistence type="predicted"/>
<dbReference type="InterPro" id="IPR008915">
    <property type="entry name" value="Peptidase_M50"/>
</dbReference>
<keyword evidence="4 6" id="KW-0472">Membrane</keyword>
<evidence type="ECO:0000256" key="1">
    <source>
        <dbReference type="ARBA" id="ARBA00004127"/>
    </source>
</evidence>
<evidence type="ECO:0000259" key="7">
    <source>
        <dbReference type="Pfam" id="PF02163"/>
    </source>
</evidence>
<gene>
    <name evidence="8" type="ORF">IWW36_001537</name>
</gene>
<dbReference type="InterPro" id="IPR001193">
    <property type="entry name" value="MBTPS2"/>
</dbReference>
<keyword evidence="9" id="KW-1185">Reference proteome</keyword>
<evidence type="ECO:0000256" key="6">
    <source>
        <dbReference type="SAM" id="Phobius"/>
    </source>
</evidence>
<evidence type="ECO:0000313" key="8">
    <source>
        <dbReference type="EMBL" id="KAJ2850911.1"/>
    </source>
</evidence>
<keyword evidence="3 6" id="KW-1133">Transmembrane helix</keyword>
<sequence>MDRSYPSLLPVLLFAAVWALANVAFVLVRCIRRRCKRQASASEDAWTAELVSPLHLRVSTTAFNNVITAAASQCTPEHWPHVAWLVDAFYNMGVYAAIASMVLCAGVLVVAALQIGVAMSAKVGFMLPKSSLMVNIPMLEQLTASWMPAVPDIELSSQNSQLSRRHYHQQQQSQPQLQLAASATEPQHVLQPVIPGVTLPAGHLWHYLVALAICAVTHELGHAIAAARARITIRRLGAFVMGIYPGAFVELCQTKLDRASITSRLRVACAGVWHNAMMAACIWLLICSGGLSALFASTGWSRVSDGVAVVDIALHSPLYGQLPLHSTIRRIDDVCLQPQCSNDSFCFNGPQFGSSAIARWTSILTATHNNRNTTSAGFCASIAENADDGLCCEISPQLPLGESPDPELFCFERFQQTYSASAAQPTSPMCFDLRVVLQRTGTDRCQSDHDCDITKLPQQLVGRQKQNRLCVIPKSPYPDSRVLRIYYRVSGSSSDNMLVYAGSPAALWLEVQVSSLVPRVKWLPYNLPSWIETLLQYVLSFSLAFCLLNALPAWNLDGEHILKLLFAARNQTPSLDSKHALSAHIDPIDSSSSNKQPDTNEPLSSYKQKATFCSVVAALTTALLVWCIAGSLLLLAL</sequence>
<dbReference type="Proteomes" id="UP001139887">
    <property type="component" value="Unassembled WGS sequence"/>
</dbReference>
<feature type="transmembrane region" description="Helical" evidence="6">
    <location>
        <begin position="276"/>
        <end position="296"/>
    </location>
</feature>
<evidence type="ECO:0000256" key="2">
    <source>
        <dbReference type="ARBA" id="ARBA00022692"/>
    </source>
</evidence>
<feature type="transmembrane region" description="Helical" evidence="6">
    <location>
        <begin position="6"/>
        <end position="28"/>
    </location>
</feature>
<accession>A0A9W8IF95</accession>
<evidence type="ECO:0000256" key="4">
    <source>
        <dbReference type="ARBA" id="ARBA00023136"/>
    </source>
</evidence>
<dbReference type="PANTHER" id="PTHR13325:SF3">
    <property type="entry name" value="MEMBRANE-BOUND TRANSCRIPTION FACTOR SITE-2 PROTEASE"/>
    <property type="match status" value="1"/>
</dbReference>
<comment type="caution">
    <text evidence="8">The sequence shown here is derived from an EMBL/GenBank/DDBJ whole genome shotgun (WGS) entry which is preliminary data.</text>
</comment>
<dbReference type="Pfam" id="PF02163">
    <property type="entry name" value="Peptidase_M50"/>
    <property type="match status" value="1"/>
</dbReference>
<dbReference type="GO" id="GO:0012505">
    <property type="term" value="C:endomembrane system"/>
    <property type="evidence" value="ECO:0007669"/>
    <property type="project" value="UniProtKB-SubCell"/>
</dbReference>
<comment type="subcellular location">
    <subcellularLocation>
        <location evidence="1">Endomembrane system</location>
        <topology evidence="1">Multi-pass membrane protein</topology>
    </subcellularLocation>
</comment>
<dbReference type="PRINTS" id="PR01000">
    <property type="entry name" value="SREBPS2PTASE"/>
</dbReference>
<feature type="transmembrane region" description="Helical" evidence="6">
    <location>
        <begin position="94"/>
        <end position="117"/>
    </location>
</feature>
<evidence type="ECO:0000256" key="3">
    <source>
        <dbReference type="ARBA" id="ARBA00022989"/>
    </source>
</evidence>
<reference evidence="8" key="1">
    <citation type="submission" date="2022-07" db="EMBL/GenBank/DDBJ databases">
        <title>Phylogenomic reconstructions and comparative analyses of Kickxellomycotina fungi.</title>
        <authorList>
            <person name="Reynolds N.K."/>
            <person name="Stajich J.E."/>
            <person name="Barry K."/>
            <person name="Grigoriev I.V."/>
            <person name="Crous P."/>
            <person name="Smith M.E."/>
        </authorList>
    </citation>
    <scope>NUCLEOTIDE SEQUENCE</scope>
    <source>
        <strain evidence="8">NRRL 1566</strain>
    </source>
</reference>
<feature type="transmembrane region" description="Helical" evidence="6">
    <location>
        <begin position="204"/>
        <end position="224"/>
    </location>
</feature>
<dbReference type="GO" id="GO:0004222">
    <property type="term" value="F:metalloendopeptidase activity"/>
    <property type="evidence" value="ECO:0007669"/>
    <property type="project" value="InterPro"/>
</dbReference>
<dbReference type="OrthoDB" id="7694678at2759"/>
<organism evidence="8 9">
    <name type="scientific">Coemansia brasiliensis</name>
    <dbReference type="NCBI Taxonomy" id="2650707"/>
    <lineage>
        <taxon>Eukaryota</taxon>
        <taxon>Fungi</taxon>
        <taxon>Fungi incertae sedis</taxon>
        <taxon>Zoopagomycota</taxon>
        <taxon>Kickxellomycotina</taxon>
        <taxon>Kickxellomycetes</taxon>
        <taxon>Kickxellales</taxon>
        <taxon>Kickxellaceae</taxon>
        <taxon>Coemansia</taxon>
    </lineage>
</organism>
<dbReference type="GO" id="GO:1905897">
    <property type="term" value="P:regulation of response to endoplasmic reticulum stress"/>
    <property type="evidence" value="ECO:0007669"/>
    <property type="project" value="TreeGrafter"/>
</dbReference>
<dbReference type="EMBL" id="JANBUW010000021">
    <property type="protein sequence ID" value="KAJ2850911.1"/>
    <property type="molecule type" value="Genomic_DNA"/>
</dbReference>
<dbReference type="GO" id="GO:0016020">
    <property type="term" value="C:membrane"/>
    <property type="evidence" value="ECO:0007669"/>
    <property type="project" value="InterPro"/>
</dbReference>
<feature type="transmembrane region" description="Helical" evidence="6">
    <location>
        <begin position="612"/>
        <end position="636"/>
    </location>
</feature>
<name>A0A9W8IF95_9FUNG</name>
<feature type="domain" description="Peptidase M50" evidence="7">
    <location>
        <begin position="208"/>
        <end position="580"/>
    </location>
</feature>
<dbReference type="AlphaFoldDB" id="A0A9W8IF95"/>
<evidence type="ECO:0000256" key="5">
    <source>
        <dbReference type="ARBA" id="ARBA00032658"/>
    </source>
</evidence>
<dbReference type="GO" id="GO:0031293">
    <property type="term" value="P:membrane protein intracellular domain proteolysis"/>
    <property type="evidence" value="ECO:0007669"/>
    <property type="project" value="TreeGrafter"/>
</dbReference>
<evidence type="ECO:0000313" key="9">
    <source>
        <dbReference type="Proteomes" id="UP001139887"/>
    </source>
</evidence>
<dbReference type="GO" id="GO:0005737">
    <property type="term" value="C:cytoplasm"/>
    <property type="evidence" value="ECO:0007669"/>
    <property type="project" value="TreeGrafter"/>
</dbReference>
<keyword evidence="2 6" id="KW-0812">Transmembrane</keyword>
<dbReference type="PANTHER" id="PTHR13325">
    <property type="entry name" value="PROTEASE M50 MEMBRANE-BOUND TRANSCRIPTION FACTOR SITE 2 PROTEASE"/>
    <property type="match status" value="1"/>
</dbReference>